<dbReference type="AlphaFoldDB" id="A0AAV0BPD0"/>
<name>A0AAV0BPD0_PHAPC</name>
<keyword evidence="3" id="KW-1185">Reference proteome</keyword>
<dbReference type="EMBL" id="CALTRL010006048">
    <property type="protein sequence ID" value="CAH7689184.1"/>
    <property type="molecule type" value="Genomic_DNA"/>
</dbReference>
<protein>
    <submittedName>
        <fullName evidence="2">Expressed protein</fullName>
    </submittedName>
</protein>
<gene>
    <name evidence="2" type="ORF">PPACK8108_LOCUS24243</name>
</gene>
<evidence type="ECO:0000256" key="1">
    <source>
        <dbReference type="SAM" id="Coils"/>
    </source>
</evidence>
<proteinExistence type="predicted"/>
<feature type="coiled-coil region" evidence="1">
    <location>
        <begin position="451"/>
        <end position="478"/>
    </location>
</feature>
<comment type="caution">
    <text evidence="2">The sequence shown here is derived from an EMBL/GenBank/DDBJ whole genome shotgun (WGS) entry which is preliminary data.</text>
</comment>
<keyword evidence="1" id="KW-0175">Coiled coil</keyword>
<accession>A0AAV0BPD0</accession>
<reference evidence="2" key="1">
    <citation type="submission" date="2022-06" db="EMBL/GenBank/DDBJ databases">
        <authorList>
            <consortium name="SYNGENTA / RWTH Aachen University"/>
        </authorList>
    </citation>
    <scope>NUCLEOTIDE SEQUENCE</scope>
</reference>
<dbReference type="Proteomes" id="UP001153365">
    <property type="component" value="Unassembled WGS sequence"/>
</dbReference>
<sequence>MQLYEALIRLMWCGAAFHATVFGFITPVDPILSSKDYLESARETLALHDSISDPKFKAFGDLFSISRVDATESIEVYSQQASDIQCRAISSKLAPRINSKNELLISGSRGTASIARGAIEIVQHHLRKIQKPRNQLLYFPEGFGSKNTFGMDEAFLESMKKQFIDEFCKNFKILHKAKELKQTNYKIYKIKFNQDENEYYTWAELSLRALNCLLLSSPKINGEGRKVVQEILKDEEVLEIIKHQFSITVTKDNFYKELHINFEHYLKQNSWSHGIAEIFDELPKKDQFDIFSHSINSFFEFRDYKTLFTLFPSTTDNLPRGKEFVEFFGDSEALSKLLKENDGPAKSVSKFLIDFISDPNKIDESGTYKTLWIFAYYLVEFLVRNQNSIFFQRYRDQIIQNGLLEKIYLMKSHIHLKNEINRLLPESSYMKHREEKEIWEQLSGEKMFRWFEEYLKQLKKLSEDVENHAKQLEIHKNNQVNISFLGTSYDRNFRKILSAMLGIWIDTKMINYFWKISYKQVPSNVVELQRERHLPILQKAVQFRDPDSILSVVKKEKQKSFT</sequence>
<organism evidence="2 3">
    <name type="scientific">Phakopsora pachyrhizi</name>
    <name type="common">Asian soybean rust disease fungus</name>
    <dbReference type="NCBI Taxonomy" id="170000"/>
    <lineage>
        <taxon>Eukaryota</taxon>
        <taxon>Fungi</taxon>
        <taxon>Dikarya</taxon>
        <taxon>Basidiomycota</taxon>
        <taxon>Pucciniomycotina</taxon>
        <taxon>Pucciniomycetes</taxon>
        <taxon>Pucciniales</taxon>
        <taxon>Phakopsoraceae</taxon>
        <taxon>Phakopsora</taxon>
    </lineage>
</organism>
<evidence type="ECO:0000313" key="3">
    <source>
        <dbReference type="Proteomes" id="UP001153365"/>
    </source>
</evidence>
<evidence type="ECO:0000313" key="2">
    <source>
        <dbReference type="EMBL" id="CAH7689184.1"/>
    </source>
</evidence>